<dbReference type="GO" id="GO:0043565">
    <property type="term" value="F:sequence-specific DNA binding"/>
    <property type="evidence" value="ECO:0007669"/>
    <property type="project" value="InterPro"/>
</dbReference>
<dbReference type="InterPro" id="IPR009594">
    <property type="entry name" value="Tscrpt_reg_HTH_AraC_N"/>
</dbReference>
<evidence type="ECO:0000256" key="2">
    <source>
        <dbReference type="ARBA" id="ARBA00023125"/>
    </source>
</evidence>
<dbReference type="Proteomes" id="UP000886721">
    <property type="component" value="Unassembled WGS sequence"/>
</dbReference>
<evidence type="ECO:0000256" key="1">
    <source>
        <dbReference type="ARBA" id="ARBA00023015"/>
    </source>
</evidence>
<evidence type="ECO:0000256" key="3">
    <source>
        <dbReference type="ARBA" id="ARBA00023163"/>
    </source>
</evidence>
<evidence type="ECO:0000313" key="5">
    <source>
        <dbReference type="EMBL" id="HIX68571.1"/>
    </source>
</evidence>
<name>A0A9D1WX12_9FIRM</name>
<comment type="caution">
    <text evidence="5">The sequence shown here is derived from an EMBL/GenBank/DDBJ whole genome shotgun (WGS) entry which is preliminary data.</text>
</comment>
<dbReference type="InterPro" id="IPR018062">
    <property type="entry name" value="HTH_AraC-typ_CS"/>
</dbReference>
<reference evidence="5" key="2">
    <citation type="submission" date="2021-04" db="EMBL/GenBank/DDBJ databases">
        <authorList>
            <person name="Gilroy R."/>
        </authorList>
    </citation>
    <scope>NUCLEOTIDE SEQUENCE</scope>
    <source>
        <strain evidence="5">CHK191-13928</strain>
    </source>
</reference>
<dbReference type="Pfam" id="PF06719">
    <property type="entry name" value="AraC_N"/>
    <property type="match status" value="1"/>
</dbReference>
<sequence length="294" mass="33443">MQPYDVLHGREISEGNNPTSLPYVNIHCSLTQNIEMPQTDAAYIYLVVEGTLRLYTPAGIMDYESGQYSISAIDTPETGYILAKSDSQRFVAVSVEFNPSDVITILLELDKDLIGRIAGGQQSEQMMDMSDGEVTRSVTRLLEIADDPVKAEFLGRNIRREIIFHLLCGKSGTEFMESIIRLQNSGDIYEANTWIKENYKEAFTVEKLAKKFNMSLSVFHDKFRSAVGMAPLQCQKRLRLTEARRLMLDEDKNVSEAASEVGYDNFSQFIREYRKMFGFSPKDDIHRIKSLSEN</sequence>
<evidence type="ECO:0000259" key="4">
    <source>
        <dbReference type="PROSITE" id="PS01124"/>
    </source>
</evidence>
<dbReference type="EMBL" id="DXEM01000032">
    <property type="protein sequence ID" value="HIX68571.1"/>
    <property type="molecule type" value="Genomic_DNA"/>
</dbReference>
<dbReference type="SUPFAM" id="SSF46689">
    <property type="entry name" value="Homeodomain-like"/>
    <property type="match status" value="2"/>
</dbReference>
<dbReference type="AlphaFoldDB" id="A0A9D1WX12"/>
<gene>
    <name evidence="5" type="ORF">H9735_10695</name>
</gene>
<dbReference type="PANTHER" id="PTHR43436">
    <property type="entry name" value="ARAC-FAMILY TRANSCRIPTIONAL REGULATOR"/>
    <property type="match status" value="1"/>
</dbReference>
<protein>
    <submittedName>
        <fullName evidence="5">AraC family transcriptional regulator</fullName>
    </submittedName>
</protein>
<dbReference type="InterPro" id="IPR018060">
    <property type="entry name" value="HTH_AraC"/>
</dbReference>
<dbReference type="PROSITE" id="PS00041">
    <property type="entry name" value="HTH_ARAC_FAMILY_1"/>
    <property type="match status" value="1"/>
</dbReference>
<dbReference type="GO" id="GO:0003700">
    <property type="term" value="F:DNA-binding transcription factor activity"/>
    <property type="evidence" value="ECO:0007669"/>
    <property type="project" value="InterPro"/>
</dbReference>
<feature type="domain" description="HTH araC/xylS-type" evidence="4">
    <location>
        <begin position="189"/>
        <end position="287"/>
    </location>
</feature>
<keyword evidence="1" id="KW-0805">Transcription regulation</keyword>
<dbReference type="PANTHER" id="PTHR43436:SF1">
    <property type="entry name" value="TRANSCRIPTIONAL REGULATORY PROTEIN"/>
    <property type="match status" value="1"/>
</dbReference>
<dbReference type="Gene3D" id="1.10.10.60">
    <property type="entry name" value="Homeodomain-like"/>
    <property type="match status" value="1"/>
</dbReference>
<dbReference type="InterPro" id="IPR009057">
    <property type="entry name" value="Homeodomain-like_sf"/>
</dbReference>
<evidence type="ECO:0000313" key="6">
    <source>
        <dbReference type="Proteomes" id="UP000886721"/>
    </source>
</evidence>
<proteinExistence type="predicted"/>
<reference evidence="5" key="1">
    <citation type="journal article" date="2021" name="PeerJ">
        <title>Extensive microbial diversity within the chicken gut microbiome revealed by metagenomics and culture.</title>
        <authorList>
            <person name="Gilroy R."/>
            <person name="Ravi A."/>
            <person name="Getino M."/>
            <person name="Pursley I."/>
            <person name="Horton D.L."/>
            <person name="Alikhan N.F."/>
            <person name="Baker D."/>
            <person name="Gharbi K."/>
            <person name="Hall N."/>
            <person name="Watson M."/>
            <person name="Adriaenssens E.M."/>
            <person name="Foster-Nyarko E."/>
            <person name="Jarju S."/>
            <person name="Secka A."/>
            <person name="Antonio M."/>
            <person name="Oren A."/>
            <person name="Chaudhuri R.R."/>
            <person name="La Ragione R."/>
            <person name="Hildebrand F."/>
            <person name="Pallen M.J."/>
        </authorList>
    </citation>
    <scope>NUCLEOTIDE SEQUENCE</scope>
    <source>
        <strain evidence="5">CHK191-13928</strain>
    </source>
</reference>
<dbReference type="Pfam" id="PF12833">
    <property type="entry name" value="HTH_18"/>
    <property type="match status" value="1"/>
</dbReference>
<accession>A0A9D1WX12</accession>
<dbReference type="PROSITE" id="PS01124">
    <property type="entry name" value="HTH_ARAC_FAMILY_2"/>
    <property type="match status" value="1"/>
</dbReference>
<keyword evidence="3" id="KW-0804">Transcription</keyword>
<organism evidence="5 6">
    <name type="scientific">Candidatus Anaerostipes excrementavium</name>
    <dbReference type="NCBI Taxonomy" id="2838463"/>
    <lineage>
        <taxon>Bacteria</taxon>
        <taxon>Bacillati</taxon>
        <taxon>Bacillota</taxon>
        <taxon>Clostridia</taxon>
        <taxon>Lachnospirales</taxon>
        <taxon>Lachnospiraceae</taxon>
        <taxon>Anaerostipes</taxon>
    </lineage>
</organism>
<dbReference type="SMART" id="SM00342">
    <property type="entry name" value="HTH_ARAC"/>
    <property type="match status" value="1"/>
</dbReference>
<keyword evidence="2" id="KW-0238">DNA-binding</keyword>